<dbReference type="GO" id="GO:0016788">
    <property type="term" value="F:hydrolase activity, acting on ester bonds"/>
    <property type="evidence" value="ECO:0007669"/>
    <property type="project" value="InterPro"/>
</dbReference>
<evidence type="ECO:0000313" key="3">
    <source>
        <dbReference type="Proteomes" id="UP000242287"/>
    </source>
</evidence>
<proteinExistence type="predicted"/>
<dbReference type="Proteomes" id="UP000242287">
    <property type="component" value="Unassembled WGS sequence"/>
</dbReference>
<organism evidence="2 3">
    <name type="scientific">Amanita thiersii Skay4041</name>
    <dbReference type="NCBI Taxonomy" id="703135"/>
    <lineage>
        <taxon>Eukaryota</taxon>
        <taxon>Fungi</taxon>
        <taxon>Dikarya</taxon>
        <taxon>Basidiomycota</taxon>
        <taxon>Agaricomycotina</taxon>
        <taxon>Agaricomycetes</taxon>
        <taxon>Agaricomycetidae</taxon>
        <taxon>Agaricales</taxon>
        <taxon>Pluteineae</taxon>
        <taxon>Amanitaceae</taxon>
        <taxon>Amanita</taxon>
    </lineage>
</organism>
<dbReference type="OrthoDB" id="1600564at2759"/>
<reference evidence="2 3" key="1">
    <citation type="submission" date="2014-02" db="EMBL/GenBank/DDBJ databases">
        <title>Transposable element dynamics among asymbiotic and ectomycorrhizal Amanita fungi.</title>
        <authorList>
            <consortium name="DOE Joint Genome Institute"/>
            <person name="Hess J."/>
            <person name="Skrede I."/>
            <person name="Wolfe B."/>
            <person name="LaButti K."/>
            <person name="Ohm R.A."/>
            <person name="Grigoriev I.V."/>
            <person name="Pringle A."/>
        </authorList>
    </citation>
    <scope>NUCLEOTIDE SEQUENCE [LARGE SCALE GENOMIC DNA]</scope>
    <source>
        <strain evidence="2 3">SKay4041</strain>
    </source>
</reference>
<dbReference type="Gene3D" id="3.40.50.1110">
    <property type="entry name" value="SGNH hydrolase"/>
    <property type="match status" value="1"/>
</dbReference>
<accession>A0A2A9NXQ8</accession>
<dbReference type="InterPro" id="IPR001087">
    <property type="entry name" value="GDSL"/>
</dbReference>
<dbReference type="EMBL" id="KZ301970">
    <property type="protein sequence ID" value="PFH54294.1"/>
    <property type="molecule type" value="Genomic_DNA"/>
</dbReference>
<dbReference type="SUPFAM" id="SSF52266">
    <property type="entry name" value="SGNH hydrolase"/>
    <property type="match status" value="1"/>
</dbReference>
<dbReference type="STRING" id="703135.A0A2A9NXQ8"/>
<protein>
    <submittedName>
        <fullName evidence="2">Carbohydrate esterase family 16 protein</fullName>
    </submittedName>
</protein>
<keyword evidence="1" id="KW-0378">Hydrolase</keyword>
<dbReference type="AlphaFoldDB" id="A0A2A9NXQ8"/>
<dbReference type="InterPro" id="IPR051058">
    <property type="entry name" value="GDSL_Est/Lipase"/>
</dbReference>
<evidence type="ECO:0000313" key="2">
    <source>
        <dbReference type="EMBL" id="PFH54294.1"/>
    </source>
</evidence>
<evidence type="ECO:0000256" key="1">
    <source>
        <dbReference type="ARBA" id="ARBA00022801"/>
    </source>
</evidence>
<dbReference type="InterPro" id="IPR036514">
    <property type="entry name" value="SGNH_hydro_sf"/>
</dbReference>
<dbReference type="PANTHER" id="PTHR45648:SF22">
    <property type="entry name" value="GDSL LIPASE_ACYLHYDROLASE FAMILY PROTEIN (AFU_ORTHOLOGUE AFUA_4G14700)"/>
    <property type="match status" value="1"/>
</dbReference>
<sequence length="292" mass="33116">MSIIVQLSPHWPSFAGIKFLIIFGDSYNSVGYDFDQRRTPSALHPLGVTFPGTTWNEEDEPNWVGHLITEFSPTPRYLRNRPVQDQDPKYLESPLLVFNYAKGGDTIEGVRRQIRHVFLPKAGKRPDWAQWESSDSLFITWVGINDCAFSSEHSGTMETFLELHDELYEAGARNFLFFDVPPIDRSPAIAKYLEGEVKNYSNWNTSLKETIQTFASRHNDITVLLFAVSETFNKILDNPKTYGFAAKDKRKAGGSIWFDHLHPTSKVHQVIAHDLSVFLSGVDAVEFSANAT</sequence>
<gene>
    <name evidence="2" type="ORF">AMATHDRAFT_135532</name>
</gene>
<name>A0A2A9NXQ8_9AGAR</name>
<dbReference type="Pfam" id="PF00657">
    <property type="entry name" value="Lipase_GDSL"/>
    <property type="match status" value="1"/>
</dbReference>
<dbReference type="PANTHER" id="PTHR45648">
    <property type="entry name" value="GDSL LIPASE/ACYLHYDROLASE FAMILY PROTEIN (AFU_ORTHOLOGUE AFUA_4G14700)"/>
    <property type="match status" value="1"/>
</dbReference>
<keyword evidence="3" id="KW-1185">Reference proteome</keyword>